<proteinExistence type="predicted"/>
<dbReference type="EMBL" id="BMFP01000008">
    <property type="protein sequence ID" value="GGG29304.1"/>
    <property type="molecule type" value="Genomic_DNA"/>
</dbReference>
<name>A0ABQ1WG39_9BACT</name>
<protein>
    <recommendedName>
        <fullName evidence="3">Aminopeptidase</fullName>
    </recommendedName>
</protein>
<evidence type="ECO:0000313" key="2">
    <source>
        <dbReference type="Proteomes" id="UP000634043"/>
    </source>
</evidence>
<dbReference type="RefSeq" id="WP_188502921.1">
    <property type="nucleotide sequence ID" value="NZ_BMFP01000008.1"/>
</dbReference>
<dbReference type="Proteomes" id="UP000634043">
    <property type="component" value="Unassembled WGS sequence"/>
</dbReference>
<reference evidence="2" key="1">
    <citation type="journal article" date="2019" name="Int. J. Syst. Evol. Microbiol.">
        <title>The Global Catalogue of Microorganisms (GCM) 10K type strain sequencing project: providing services to taxonomists for standard genome sequencing and annotation.</title>
        <authorList>
            <consortium name="The Broad Institute Genomics Platform"/>
            <consortium name="The Broad Institute Genome Sequencing Center for Infectious Disease"/>
            <person name="Wu L."/>
            <person name="Ma J."/>
        </authorList>
    </citation>
    <scope>NUCLEOTIDE SEQUENCE [LARGE SCALE GENOMIC DNA]</scope>
    <source>
        <strain evidence="2">CGMCC 1.12749</strain>
    </source>
</reference>
<gene>
    <name evidence="1" type="ORF">GCM10011323_35920</name>
</gene>
<dbReference type="PROSITE" id="PS51257">
    <property type="entry name" value="PROKAR_LIPOPROTEIN"/>
    <property type="match status" value="1"/>
</dbReference>
<organism evidence="1 2">
    <name type="scientific">Pontibacter amylolyticus</name>
    <dbReference type="NCBI Taxonomy" id="1424080"/>
    <lineage>
        <taxon>Bacteria</taxon>
        <taxon>Pseudomonadati</taxon>
        <taxon>Bacteroidota</taxon>
        <taxon>Cytophagia</taxon>
        <taxon>Cytophagales</taxon>
        <taxon>Hymenobacteraceae</taxon>
        <taxon>Pontibacter</taxon>
    </lineage>
</organism>
<sequence length="345" mass="40318">MYRLILLLLGIAAFSCTQKLVSPEQLVFDRIAYVFGLKPAIAQDIWPGFDDKQYDVPLIYYTDSSSFLANPTSKFLKIHNPRQVFQNSDIAVYKTATRLDSIPFHMAVNFTFGDSSAYDNYAPFMHCSSLEETGKVVQDVASTETWVTMVVHEYFHGFQFQHKDYLQYFADSIATFQKGKLKDLYKEHVWYKEKVDKENGFLLQALASDDRDEIKELLAAFLKERGTRRGETKRRLELDIEAVEKTYETLEGTARYVEQKLYEKFSQKLPDAQLQKSDSAYHEYNAFKDYELEKDEWLYLTPKSGVYFYATGFNMTRLFDKLNVGYKDRLFKESQLSLEDILRTI</sequence>
<keyword evidence="2" id="KW-1185">Reference proteome</keyword>
<evidence type="ECO:0008006" key="3">
    <source>
        <dbReference type="Google" id="ProtNLM"/>
    </source>
</evidence>
<comment type="caution">
    <text evidence="1">The sequence shown here is derived from an EMBL/GenBank/DDBJ whole genome shotgun (WGS) entry which is preliminary data.</text>
</comment>
<accession>A0ABQ1WG39</accession>
<evidence type="ECO:0000313" key="1">
    <source>
        <dbReference type="EMBL" id="GGG29304.1"/>
    </source>
</evidence>